<keyword evidence="10" id="KW-1185">Reference proteome</keyword>
<evidence type="ECO:0000256" key="7">
    <source>
        <dbReference type="RuleBase" id="RU003879"/>
    </source>
</evidence>
<keyword evidence="4 7" id="KW-0812">Transmembrane</keyword>
<organism evidence="9 10">
    <name type="scientific">Thalassovita taeanensis</name>
    <dbReference type="NCBI Taxonomy" id="657014"/>
    <lineage>
        <taxon>Bacteria</taxon>
        <taxon>Pseudomonadati</taxon>
        <taxon>Pseudomonadota</taxon>
        <taxon>Alphaproteobacteria</taxon>
        <taxon>Rhodobacterales</taxon>
        <taxon>Roseobacteraceae</taxon>
        <taxon>Thalassovita</taxon>
    </lineage>
</organism>
<gene>
    <name evidence="9" type="ORF">SAMN04488092_101355</name>
</gene>
<keyword evidence="7" id="KW-0653">Protein transport</keyword>
<dbReference type="PANTHER" id="PTHR30558:SF3">
    <property type="entry name" value="BIOPOLYMER TRANSPORT PROTEIN EXBD-RELATED"/>
    <property type="match status" value="1"/>
</dbReference>
<dbReference type="RefSeq" id="WP_090267540.1">
    <property type="nucleotide sequence ID" value="NZ_FOEP01000001.1"/>
</dbReference>
<dbReference type="EMBL" id="FOEP01000001">
    <property type="protein sequence ID" value="SEP61125.1"/>
    <property type="molecule type" value="Genomic_DNA"/>
</dbReference>
<dbReference type="PANTHER" id="PTHR30558">
    <property type="entry name" value="EXBD MEMBRANE COMPONENT OF PMF-DRIVEN MACROMOLECULE IMPORT SYSTEM"/>
    <property type="match status" value="1"/>
</dbReference>
<dbReference type="GO" id="GO:0015031">
    <property type="term" value="P:protein transport"/>
    <property type="evidence" value="ECO:0007669"/>
    <property type="project" value="UniProtKB-KW"/>
</dbReference>
<dbReference type="STRING" id="657014.SAMN04488092_101355"/>
<evidence type="ECO:0000256" key="8">
    <source>
        <dbReference type="SAM" id="Phobius"/>
    </source>
</evidence>
<dbReference type="GO" id="GO:0005886">
    <property type="term" value="C:plasma membrane"/>
    <property type="evidence" value="ECO:0007669"/>
    <property type="project" value="UniProtKB-SubCell"/>
</dbReference>
<protein>
    <submittedName>
        <fullName evidence="9">Outer membrane transport energization protein ExbD</fullName>
    </submittedName>
</protein>
<evidence type="ECO:0000256" key="3">
    <source>
        <dbReference type="ARBA" id="ARBA00022475"/>
    </source>
</evidence>
<sequence>MRIPAPTTRKQSESILPMINVVFLLLIFFLITAQIRPPEPVEVKPPLAADGETAKNGTQIIFLDAAGELYFQSSVGDQVYSAIAQENWTGRVQLRVDARTPAPVLARVMRRLAEAGGRQVDIVVRLE</sequence>
<keyword evidence="6 8" id="KW-0472">Membrane</keyword>
<dbReference type="Pfam" id="PF02472">
    <property type="entry name" value="ExbD"/>
    <property type="match status" value="1"/>
</dbReference>
<dbReference type="InterPro" id="IPR003400">
    <property type="entry name" value="ExbD"/>
</dbReference>
<evidence type="ECO:0000256" key="5">
    <source>
        <dbReference type="ARBA" id="ARBA00022989"/>
    </source>
</evidence>
<proteinExistence type="inferred from homology"/>
<evidence type="ECO:0000256" key="6">
    <source>
        <dbReference type="ARBA" id="ARBA00023136"/>
    </source>
</evidence>
<dbReference type="AlphaFoldDB" id="A0A1H8Z9L9"/>
<dbReference type="GO" id="GO:0022857">
    <property type="term" value="F:transmembrane transporter activity"/>
    <property type="evidence" value="ECO:0007669"/>
    <property type="project" value="InterPro"/>
</dbReference>
<keyword evidence="7" id="KW-0813">Transport</keyword>
<evidence type="ECO:0000256" key="4">
    <source>
        <dbReference type="ARBA" id="ARBA00022692"/>
    </source>
</evidence>
<accession>A0A1H8Z9L9</accession>
<keyword evidence="3" id="KW-1003">Cell membrane</keyword>
<dbReference type="Proteomes" id="UP000198634">
    <property type="component" value="Unassembled WGS sequence"/>
</dbReference>
<evidence type="ECO:0000256" key="1">
    <source>
        <dbReference type="ARBA" id="ARBA00004162"/>
    </source>
</evidence>
<comment type="subcellular location">
    <subcellularLocation>
        <location evidence="1">Cell membrane</location>
        <topology evidence="1">Single-pass membrane protein</topology>
    </subcellularLocation>
    <subcellularLocation>
        <location evidence="7">Cell membrane</location>
        <topology evidence="7">Single-pass type II membrane protein</topology>
    </subcellularLocation>
</comment>
<comment type="similarity">
    <text evidence="2 7">Belongs to the ExbD/TolR family.</text>
</comment>
<feature type="transmembrane region" description="Helical" evidence="8">
    <location>
        <begin position="15"/>
        <end position="35"/>
    </location>
</feature>
<evidence type="ECO:0000313" key="9">
    <source>
        <dbReference type="EMBL" id="SEP61125.1"/>
    </source>
</evidence>
<keyword evidence="5 8" id="KW-1133">Transmembrane helix</keyword>
<evidence type="ECO:0000256" key="2">
    <source>
        <dbReference type="ARBA" id="ARBA00005811"/>
    </source>
</evidence>
<name>A0A1H8Z9L9_9RHOB</name>
<reference evidence="9 10" key="1">
    <citation type="submission" date="2016-10" db="EMBL/GenBank/DDBJ databases">
        <authorList>
            <person name="de Groot N.N."/>
        </authorList>
    </citation>
    <scope>NUCLEOTIDE SEQUENCE [LARGE SCALE GENOMIC DNA]</scope>
    <source>
        <strain evidence="9 10">DSM 22007</strain>
    </source>
</reference>
<evidence type="ECO:0000313" key="10">
    <source>
        <dbReference type="Proteomes" id="UP000198634"/>
    </source>
</evidence>
<dbReference type="OrthoDB" id="8479787at2"/>